<evidence type="ECO:0000256" key="8">
    <source>
        <dbReference type="ARBA" id="ARBA00023125"/>
    </source>
</evidence>
<keyword evidence="7" id="KW-0805">Transcription regulation</keyword>
<name>A0A6J1RUE1_FRAOC</name>
<evidence type="ECO:0000256" key="10">
    <source>
        <dbReference type="ARBA" id="ARBA00023242"/>
    </source>
</evidence>
<keyword evidence="14" id="KW-1185">Reference proteome</keyword>
<dbReference type="RefSeq" id="XP_026272620.1">
    <property type="nucleotide sequence ID" value="XM_026416835.2"/>
</dbReference>
<dbReference type="OrthoDB" id="7930430at2759"/>
<keyword evidence="8" id="KW-0238">DNA-binding</keyword>
<dbReference type="RefSeq" id="XP_026272619.1">
    <property type="nucleotide sequence ID" value="XM_026416834.2"/>
</dbReference>
<reference evidence="15 16" key="1">
    <citation type="submission" date="2025-04" db="UniProtKB">
        <authorList>
            <consortium name="RefSeq"/>
        </authorList>
    </citation>
    <scope>IDENTIFICATION</scope>
    <source>
        <tissue evidence="15 16">Whole organism</tissue>
    </source>
</reference>
<dbReference type="FunFam" id="3.30.160.60:FF:001498">
    <property type="entry name" value="Zinc finger protein 404"/>
    <property type="match status" value="1"/>
</dbReference>
<feature type="domain" description="C2H2-type" evidence="13">
    <location>
        <begin position="315"/>
        <end position="342"/>
    </location>
</feature>
<feature type="domain" description="C2H2-type" evidence="13">
    <location>
        <begin position="478"/>
        <end position="505"/>
    </location>
</feature>
<sequence>MGARRGAICPVCEKPFAQAYSLTIHMRIHNGEKPFPCSICGRRFTQAHSRTKHERTHTGERLHGCPICGKRFGEPFMLKRHMRVHTGDKPFRCLECGRSFSDKFGLKRHLKTHVSVKAHVCPDCGESFSNSWLLATHQLHHMGISAPTASQGEFPPVPGVLKRKSGDTGPVAPAAAAALQQAQEQAQHIQAQVPVPQVVHIQQVPHEQPAHEQTPPPRQSNGSISGKKKTHICLVCGKGYSDAWGLSKHSWVHTGIKPYSCSECGKGFGDKWSLTKHMRVHSGERPYECFLCGQCFPDKSALQSHLHVHTGEKPYICDVCGKCFAAARALQEHRASHVDRDQHACPVCTRVFMTKRGVNDHWKKHCGKDNPTAIENLTTAVDNPVPTTLCTVELKPDQELSAVALVASSDYQPVQVAPVQVVQQAQVQAQNQGPVQVQIQLQSGKDLWPGSAWESASLLEVPAPGSSGKVEAKITPIFFCEVCHKTFRQLSQLEKHKTIHTSGSKGKESIQVSRNEDQERVAQHRCDSCEKTFASLSCLKTHLESEGCPKNCALCGKAYRTMNPDGARVTSPYCETCIVSHHFDAHADLTSPKRSQHPPWSFDATHMAFQKHISVHSDGTKPCSCGHCDGMFSSHAALPAHVLSVPTAGV</sequence>
<evidence type="ECO:0000256" key="9">
    <source>
        <dbReference type="ARBA" id="ARBA00023163"/>
    </source>
</evidence>
<evidence type="ECO:0000313" key="17">
    <source>
        <dbReference type="RefSeq" id="XP_052126895.1"/>
    </source>
</evidence>
<evidence type="ECO:0000256" key="11">
    <source>
        <dbReference type="PROSITE-ProRule" id="PRU00042"/>
    </source>
</evidence>
<dbReference type="PANTHER" id="PTHR24393">
    <property type="entry name" value="ZINC FINGER PROTEIN"/>
    <property type="match status" value="1"/>
</dbReference>
<evidence type="ECO:0000256" key="12">
    <source>
        <dbReference type="SAM" id="MobiDB-lite"/>
    </source>
</evidence>
<accession>A0A6J1RUE1</accession>
<dbReference type="Pfam" id="PF00096">
    <property type="entry name" value="zf-C2H2"/>
    <property type="match status" value="9"/>
</dbReference>
<dbReference type="FunFam" id="3.30.160.60:FF:000110">
    <property type="entry name" value="Zinc finger protein-like"/>
    <property type="match status" value="1"/>
</dbReference>
<dbReference type="FunFam" id="3.30.160.60:FF:002343">
    <property type="entry name" value="Zinc finger protein 33A"/>
    <property type="match status" value="3"/>
</dbReference>
<keyword evidence="3" id="KW-0479">Metal-binding</keyword>
<organism evidence="14 15">
    <name type="scientific">Frankliniella occidentalis</name>
    <name type="common">Western flower thrips</name>
    <name type="synonym">Euthrips occidentalis</name>
    <dbReference type="NCBI Taxonomy" id="133901"/>
    <lineage>
        <taxon>Eukaryota</taxon>
        <taxon>Metazoa</taxon>
        <taxon>Ecdysozoa</taxon>
        <taxon>Arthropoda</taxon>
        <taxon>Hexapoda</taxon>
        <taxon>Insecta</taxon>
        <taxon>Pterygota</taxon>
        <taxon>Neoptera</taxon>
        <taxon>Paraneoptera</taxon>
        <taxon>Thysanoptera</taxon>
        <taxon>Terebrantia</taxon>
        <taxon>Thripoidea</taxon>
        <taxon>Thripidae</taxon>
        <taxon>Frankliniella</taxon>
    </lineage>
</organism>
<evidence type="ECO:0000256" key="3">
    <source>
        <dbReference type="ARBA" id="ARBA00022723"/>
    </source>
</evidence>
<evidence type="ECO:0000256" key="2">
    <source>
        <dbReference type="ARBA" id="ARBA00006991"/>
    </source>
</evidence>
<feature type="domain" description="C2H2-type" evidence="13">
    <location>
        <begin position="231"/>
        <end position="258"/>
    </location>
</feature>
<feature type="domain" description="C2H2-type" evidence="13">
    <location>
        <begin position="119"/>
        <end position="146"/>
    </location>
</feature>
<evidence type="ECO:0000313" key="14">
    <source>
        <dbReference type="Proteomes" id="UP000504606"/>
    </source>
</evidence>
<dbReference type="Proteomes" id="UP000504606">
    <property type="component" value="Unplaced"/>
</dbReference>
<evidence type="ECO:0000313" key="16">
    <source>
        <dbReference type="RefSeq" id="XP_026272620.1"/>
    </source>
</evidence>
<feature type="domain" description="C2H2-type" evidence="13">
    <location>
        <begin position="91"/>
        <end position="118"/>
    </location>
</feature>
<evidence type="ECO:0000256" key="6">
    <source>
        <dbReference type="ARBA" id="ARBA00022833"/>
    </source>
</evidence>
<feature type="domain" description="C2H2-type" evidence="13">
    <location>
        <begin position="7"/>
        <end position="34"/>
    </location>
</feature>
<dbReference type="InterPro" id="IPR036236">
    <property type="entry name" value="Znf_C2H2_sf"/>
</dbReference>
<dbReference type="PROSITE" id="PS50157">
    <property type="entry name" value="ZINC_FINGER_C2H2_2"/>
    <property type="match status" value="11"/>
</dbReference>
<dbReference type="FunFam" id="3.30.160.60:FF:000446">
    <property type="entry name" value="Zinc finger protein"/>
    <property type="match status" value="1"/>
</dbReference>
<dbReference type="PANTHER" id="PTHR24393:SF15">
    <property type="entry name" value="IP01243P-RELATED"/>
    <property type="match status" value="1"/>
</dbReference>
<dbReference type="KEGG" id="foc:113202556"/>
<dbReference type="GO" id="GO:0000978">
    <property type="term" value="F:RNA polymerase II cis-regulatory region sequence-specific DNA binding"/>
    <property type="evidence" value="ECO:0007669"/>
    <property type="project" value="TreeGrafter"/>
</dbReference>
<keyword evidence="4" id="KW-0677">Repeat</keyword>
<evidence type="ECO:0000313" key="15">
    <source>
        <dbReference type="RefSeq" id="XP_026272619.1"/>
    </source>
</evidence>
<evidence type="ECO:0000256" key="1">
    <source>
        <dbReference type="ARBA" id="ARBA00004123"/>
    </source>
</evidence>
<dbReference type="AlphaFoldDB" id="A0A6J1RUE1"/>
<feature type="region of interest" description="Disordered" evidence="12">
    <location>
        <begin position="206"/>
        <end position="226"/>
    </location>
</feature>
<dbReference type="GO" id="GO:0005634">
    <property type="term" value="C:nucleus"/>
    <property type="evidence" value="ECO:0007669"/>
    <property type="project" value="UniProtKB-SubCell"/>
</dbReference>
<dbReference type="FunFam" id="3.30.160.60:FF:000557">
    <property type="entry name" value="zinc finger and SCAN domain-containing protein 29"/>
    <property type="match status" value="1"/>
</dbReference>
<evidence type="ECO:0000256" key="7">
    <source>
        <dbReference type="ARBA" id="ARBA00023015"/>
    </source>
</evidence>
<keyword evidence="6" id="KW-0862">Zinc</keyword>
<dbReference type="SMART" id="SM00355">
    <property type="entry name" value="ZnF_C2H2"/>
    <property type="match status" value="12"/>
</dbReference>
<comment type="similarity">
    <text evidence="2">Belongs to the krueppel C2H2-type zinc-finger protein family.</text>
</comment>
<evidence type="ECO:0000256" key="4">
    <source>
        <dbReference type="ARBA" id="ARBA00022737"/>
    </source>
</evidence>
<dbReference type="PROSITE" id="PS00028">
    <property type="entry name" value="ZINC_FINGER_C2H2_1"/>
    <property type="match status" value="11"/>
</dbReference>
<dbReference type="GO" id="GO:0001228">
    <property type="term" value="F:DNA-binding transcription activator activity, RNA polymerase II-specific"/>
    <property type="evidence" value="ECO:0007669"/>
    <property type="project" value="TreeGrafter"/>
</dbReference>
<gene>
    <name evidence="15 16 17 18" type="primary">LOC113202556</name>
</gene>
<dbReference type="InterPro" id="IPR013087">
    <property type="entry name" value="Znf_C2H2_type"/>
</dbReference>
<comment type="subcellular location">
    <subcellularLocation>
        <location evidence="1">Nucleus</location>
    </subcellularLocation>
</comment>
<protein>
    <submittedName>
        <fullName evidence="15 16">Zinc finger protein ZFP2-like isoform X1</fullName>
    </submittedName>
</protein>
<evidence type="ECO:0000313" key="18">
    <source>
        <dbReference type="RefSeq" id="XP_052126896.1"/>
    </source>
</evidence>
<evidence type="ECO:0000259" key="13">
    <source>
        <dbReference type="PROSITE" id="PS50157"/>
    </source>
</evidence>
<keyword evidence="9" id="KW-0804">Transcription</keyword>
<feature type="domain" description="C2H2-type" evidence="13">
    <location>
        <begin position="343"/>
        <end position="370"/>
    </location>
</feature>
<dbReference type="Gene3D" id="3.30.160.60">
    <property type="entry name" value="Classic Zinc Finger"/>
    <property type="match status" value="10"/>
</dbReference>
<proteinExistence type="inferred from homology"/>
<keyword evidence="10" id="KW-0539">Nucleus</keyword>
<feature type="domain" description="C2H2-type" evidence="13">
    <location>
        <begin position="35"/>
        <end position="62"/>
    </location>
</feature>
<dbReference type="GO" id="GO:0008270">
    <property type="term" value="F:zinc ion binding"/>
    <property type="evidence" value="ECO:0007669"/>
    <property type="project" value="UniProtKB-KW"/>
</dbReference>
<feature type="domain" description="C2H2-type" evidence="13">
    <location>
        <begin position="63"/>
        <end position="90"/>
    </location>
</feature>
<feature type="domain" description="C2H2-type" evidence="13">
    <location>
        <begin position="259"/>
        <end position="286"/>
    </location>
</feature>
<dbReference type="RefSeq" id="XP_052126895.1">
    <property type="nucleotide sequence ID" value="XM_052270935.1"/>
</dbReference>
<feature type="domain" description="C2H2-type" evidence="13">
    <location>
        <begin position="287"/>
        <end position="314"/>
    </location>
</feature>
<dbReference type="Pfam" id="PF13912">
    <property type="entry name" value="zf-C2H2_6"/>
    <property type="match status" value="1"/>
</dbReference>
<keyword evidence="5 11" id="KW-0863">Zinc-finger</keyword>
<evidence type="ECO:0000256" key="5">
    <source>
        <dbReference type="ARBA" id="ARBA00022771"/>
    </source>
</evidence>
<dbReference type="GeneID" id="113202556"/>
<dbReference type="SUPFAM" id="SSF57667">
    <property type="entry name" value="beta-beta-alpha zinc fingers"/>
    <property type="match status" value="8"/>
</dbReference>
<dbReference type="RefSeq" id="XP_052126896.1">
    <property type="nucleotide sequence ID" value="XM_052270936.1"/>
</dbReference>